<dbReference type="Gene3D" id="3.40.50.300">
    <property type="entry name" value="P-loop containing nucleotide triphosphate hydrolases"/>
    <property type="match status" value="1"/>
</dbReference>
<dbReference type="SUPFAM" id="SSF46689">
    <property type="entry name" value="Homeodomain-like"/>
    <property type="match status" value="1"/>
</dbReference>
<dbReference type="GO" id="GO:0043565">
    <property type="term" value="F:sequence-specific DNA binding"/>
    <property type="evidence" value="ECO:0007669"/>
    <property type="project" value="InterPro"/>
</dbReference>
<evidence type="ECO:0000256" key="2">
    <source>
        <dbReference type="ARBA" id="ARBA00022840"/>
    </source>
</evidence>
<dbReference type="Pfam" id="PF02954">
    <property type="entry name" value="HTH_8"/>
    <property type="match status" value="1"/>
</dbReference>
<keyword evidence="4" id="KW-0238">DNA-binding</keyword>
<dbReference type="STRING" id="690850.Desaf_2472"/>
<name>F3YZ39_DESAF</name>
<evidence type="ECO:0000256" key="5">
    <source>
        <dbReference type="ARBA" id="ARBA00023159"/>
    </source>
</evidence>
<keyword evidence="3" id="KW-0805">Transcription regulation</keyword>
<dbReference type="Proteomes" id="UP000007844">
    <property type="component" value="Chromosome"/>
</dbReference>
<dbReference type="PRINTS" id="PR01590">
    <property type="entry name" value="HTHFIS"/>
</dbReference>
<dbReference type="FunFam" id="1.10.8.60:FF:000014">
    <property type="entry name" value="DNA-binding transcriptional regulator NtrC"/>
    <property type="match status" value="1"/>
</dbReference>
<dbReference type="Pfam" id="PF25601">
    <property type="entry name" value="AAA_lid_14"/>
    <property type="match status" value="1"/>
</dbReference>
<dbReference type="PROSITE" id="PS00688">
    <property type="entry name" value="SIGMA54_INTERACT_3"/>
    <property type="match status" value="1"/>
</dbReference>
<keyword evidence="9" id="KW-1185">Reference proteome</keyword>
<dbReference type="Gene3D" id="1.10.10.60">
    <property type="entry name" value="Homeodomain-like"/>
    <property type="match status" value="1"/>
</dbReference>
<sequence length="358" mass="40206">MLIRKILEDSSGDQSDLSDSGNFLPSNEMEDVMDLSGGRIAFLFRSPSMRALRSIAAQVAGSDAPVLIYGESGTGKELFARFIHELSGRKERPFVPVNCGVLKGELFADKFFGHEAGAYTGANRPKKGSFELAEDGTLFLDEVGEIPATNQVDFLRVLEEKRFKRLGGERDIPFGARIVAATNRFLPDMLREGHFRADLYYRLNVVPIELPPLRERREDVGLLAEHFLEFFGHRYHKKDLALAPDTRKVLEHYSWPGNVRELKNLIERLVLLTQGGTIHPRNLPLHMEMEVACVPEPNAPACLTLDAAVKEAEIRAIHRAYRAANGNKARTAEILQISPRTLRYKLALYGLRLYSHLG</sequence>
<dbReference type="FunFam" id="3.40.50.300:FF:000006">
    <property type="entry name" value="DNA-binding transcriptional regulator NtrC"/>
    <property type="match status" value="1"/>
</dbReference>
<dbReference type="InterPro" id="IPR027417">
    <property type="entry name" value="P-loop_NTPase"/>
</dbReference>
<evidence type="ECO:0000313" key="9">
    <source>
        <dbReference type="Proteomes" id="UP000007844"/>
    </source>
</evidence>
<keyword evidence="1" id="KW-0547">Nucleotide-binding</keyword>
<proteinExistence type="predicted"/>
<evidence type="ECO:0000256" key="3">
    <source>
        <dbReference type="ARBA" id="ARBA00023015"/>
    </source>
</evidence>
<protein>
    <submittedName>
        <fullName evidence="8">Sigma54 specific transcriptional regulator, Fis family</fullName>
    </submittedName>
</protein>
<dbReference type="SUPFAM" id="SSF52540">
    <property type="entry name" value="P-loop containing nucleoside triphosphate hydrolases"/>
    <property type="match status" value="1"/>
</dbReference>
<dbReference type="InterPro" id="IPR025662">
    <property type="entry name" value="Sigma_54_int_dom_ATP-bd_1"/>
</dbReference>
<dbReference type="InterPro" id="IPR025944">
    <property type="entry name" value="Sigma_54_int_dom_CS"/>
</dbReference>
<reference evidence="8 9" key="1">
    <citation type="journal article" date="2011" name="J. Bacteriol.">
        <title>Genome sequence of the mercury-methylating and pleomorphic Desulfovibrio africanus Strain Walvis Bay.</title>
        <authorList>
            <person name="Brown S.D."/>
            <person name="Wall J.D."/>
            <person name="Kucken A.M."/>
            <person name="Gilmour C.C."/>
            <person name="Podar M."/>
            <person name="Brandt C.C."/>
            <person name="Teshima H."/>
            <person name="Detter J.C."/>
            <person name="Han C.S."/>
            <person name="Land M.L."/>
            <person name="Lucas S."/>
            <person name="Han J."/>
            <person name="Pennacchio L."/>
            <person name="Nolan M."/>
            <person name="Pitluck S."/>
            <person name="Woyke T."/>
            <person name="Goodwin L."/>
            <person name="Palumbo A.V."/>
            <person name="Elias D.A."/>
        </authorList>
    </citation>
    <scope>NUCLEOTIDE SEQUENCE [LARGE SCALE GENOMIC DNA]</scope>
    <source>
        <strain evidence="8 9">Walvis Bay</strain>
    </source>
</reference>
<keyword evidence="5" id="KW-0010">Activator</keyword>
<dbReference type="InterPro" id="IPR002197">
    <property type="entry name" value="HTH_Fis"/>
</dbReference>
<dbReference type="GO" id="GO:0006355">
    <property type="term" value="P:regulation of DNA-templated transcription"/>
    <property type="evidence" value="ECO:0007669"/>
    <property type="project" value="InterPro"/>
</dbReference>
<evidence type="ECO:0000256" key="4">
    <source>
        <dbReference type="ARBA" id="ARBA00023125"/>
    </source>
</evidence>
<evidence type="ECO:0000256" key="6">
    <source>
        <dbReference type="ARBA" id="ARBA00023163"/>
    </source>
</evidence>
<dbReference type="HOGENOM" id="CLU_000445_0_7_7"/>
<evidence type="ECO:0000259" key="7">
    <source>
        <dbReference type="PROSITE" id="PS50045"/>
    </source>
</evidence>
<dbReference type="PANTHER" id="PTHR32071">
    <property type="entry name" value="TRANSCRIPTIONAL REGULATORY PROTEIN"/>
    <property type="match status" value="1"/>
</dbReference>
<dbReference type="Pfam" id="PF00158">
    <property type="entry name" value="Sigma54_activat"/>
    <property type="match status" value="1"/>
</dbReference>
<dbReference type="PROSITE" id="PS00675">
    <property type="entry name" value="SIGMA54_INTERACT_1"/>
    <property type="match status" value="1"/>
</dbReference>
<dbReference type="KEGG" id="daf:Desaf_2472"/>
<dbReference type="InterPro" id="IPR002078">
    <property type="entry name" value="Sigma_54_int"/>
</dbReference>
<keyword evidence="2" id="KW-0067">ATP-binding</keyword>
<dbReference type="CDD" id="cd00009">
    <property type="entry name" value="AAA"/>
    <property type="match status" value="1"/>
</dbReference>
<gene>
    <name evidence="8" type="ORF">Desaf_2472</name>
</gene>
<dbReference type="PANTHER" id="PTHR32071:SF57">
    <property type="entry name" value="C4-DICARBOXYLATE TRANSPORT TRANSCRIPTIONAL REGULATORY PROTEIN DCTD"/>
    <property type="match status" value="1"/>
</dbReference>
<dbReference type="InterPro" id="IPR058031">
    <property type="entry name" value="AAA_lid_NorR"/>
</dbReference>
<dbReference type="eggNOG" id="COG3829">
    <property type="taxonomic scope" value="Bacteria"/>
</dbReference>
<dbReference type="InterPro" id="IPR003593">
    <property type="entry name" value="AAA+_ATPase"/>
</dbReference>
<keyword evidence="6" id="KW-0804">Transcription</keyword>
<organism evidence="8 9">
    <name type="scientific">Desulfocurvibacter africanus subsp. africanus str. Walvis Bay</name>
    <dbReference type="NCBI Taxonomy" id="690850"/>
    <lineage>
        <taxon>Bacteria</taxon>
        <taxon>Pseudomonadati</taxon>
        <taxon>Thermodesulfobacteriota</taxon>
        <taxon>Desulfovibrionia</taxon>
        <taxon>Desulfovibrionales</taxon>
        <taxon>Desulfovibrionaceae</taxon>
        <taxon>Desulfocurvibacter</taxon>
    </lineage>
</organism>
<dbReference type="GO" id="GO:0005524">
    <property type="term" value="F:ATP binding"/>
    <property type="evidence" value="ECO:0007669"/>
    <property type="project" value="UniProtKB-KW"/>
</dbReference>
<dbReference type="PROSITE" id="PS50045">
    <property type="entry name" value="SIGMA54_INTERACT_4"/>
    <property type="match status" value="1"/>
</dbReference>
<dbReference type="AlphaFoldDB" id="F3YZ39"/>
<evidence type="ECO:0000313" key="8">
    <source>
        <dbReference type="EMBL" id="EGJ50795.1"/>
    </source>
</evidence>
<dbReference type="SMART" id="SM00382">
    <property type="entry name" value="AAA"/>
    <property type="match status" value="1"/>
</dbReference>
<feature type="domain" description="Sigma-54 factor interaction" evidence="7">
    <location>
        <begin position="42"/>
        <end position="271"/>
    </location>
</feature>
<dbReference type="InterPro" id="IPR009057">
    <property type="entry name" value="Homeodomain-like_sf"/>
</dbReference>
<accession>F3YZ39</accession>
<dbReference type="Gene3D" id="1.10.8.60">
    <property type="match status" value="1"/>
</dbReference>
<evidence type="ECO:0000256" key="1">
    <source>
        <dbReference type="ARBA" id="ARBA00022741"/>
    </source>
</evidence>
<dbReference type="EMBL" id="CP003221">
    <property type="protein sequence ID" value="EGJ50795.1"/>
    <property type="molecule type" value="Genomic_DNA"/>
</dbReference>